<dbReference type="PANTHER" id="PTHR10992:SF1002">
    <property type="entry name" value="SALICYLIC ACID-BINDING PROTEIN 2-LIKE"/>
    <property type="match status" value="1"/>
</dbReference>
<proteinExistence type="predicted"/>
<dbReference type="InterPro" id="IPR000073">
    <property type="entry name" value="AB_hydrolase_1"/>
</dbReference>
<name>A0AA41VRT5_PAPNU</name>
<reference evidence="2" key="1">
    <citation type="submission" date="2022-03" db="EMBL/GenBank/DDBJ databases">
        <title>A functionally conserved STORR gene fusion in Papaver species that diverged 16.8 million years ago.</title>
        <authorList>
            <person name="Catania T."/>
        </authorList>
    </citation>
    <scope>NUCLEOTIDE SEQUENCE</scope>
    <source>
        <strain evidence="2">S-191538</strain>
    </source>
</reference>
<dbReference type="GO" id="GO:0080032">
    <property type="term" value="F:methyl jasmonate esterase activity"/>
    <property type="evidence" value="ECO:0007669"/>
    <property type="project" value="TreeGrafter"/>
</dbReference>
<dbReference type="InterPro" id="IPR045889">
    <property type="entry name" value="MES/HNL"/>
</dbReference>
<dbReference type="SUPFAM" id="SSF53474">
    <property type="entry name" value="alpha/beta-Hydrolases"/>
    <property type="match status" value="1"/>
</dbReference>
<dbReference type="GO" id="GO:0009694">
    <property type="term" value="P:jasmonic acid metabolic process"/>
    <property type="evidence" value="ECO:0007669"/>
    <property type="project" value="TreeGrafter"/>
</dbReference>
<dbReference type="GO" id="GO:0080031">
    <property type="term" value="F:methyl salicylate esterase activity"/>
    <property type="evidence" value="ECO:0007669"/>
    <property type="project" value="TreeGrafter"/>
</dbReference>
<organism evidence="2 3">
    <name type="scientific">Papaver nudicaule</name>
    <name type="common">Iceland poppy</name>
    <dbReference type="NCBI Taxonomy" id="74823"/>
    <lineage>
        <taxon>Eukaryota</taxon>
        <taxon>Viridiplantae</taxon>
        <taxon>Streptophyta</taxon>
        <taxon>Embryophyta</taxon>
        <taxon>Tracheophyta</taxon>
        <taxon>Spermatophyta</taxon>
        <taxon>Magnoliopsida</taxon>
        <taxon>Ranunculales</taxon>
        <taxon>Papaveraceae</taxon>
        <taxon>Papaveroideae</taxon>
        <taxon>Papaver</taxon>
    </lineage>
</organism>
<comment type="caution">
    <text evidence="2">The sequence shown here is derived from an EMBL/GenBank/DDBJ whole genome shotgun (WGS) entry which is preliminary data.</text>
</comment>
<dbReference type="GO" id="GO:0009696">
    <property type="term" value="P:salicylic acid metabolic process"/>
    <property type="evidence" value="ECO:0007669"/>
    <property type="project" value="TreeGrafter"/>
</dbReference>
<evidence type="ECO:0000313" key="2">
    <source>
        <dbReference type="EMBL" id="MCL7046144.1"/>
    </source>
</evidence>
<evidence type="ECO:0000313" key="3">
    <source>
        <dbReference type="Proteomes" id="UP001177140"/>
    </source>
</evidence>
<dbReference type="GO" id="GO:0080030">
    <property type="term" value="F:methyl indole-3-acetate esterase activity"/>
    <property type="evidence" value="ECO:0007669"/>
    <property type="project" value="TreeGrafter"/>
</dbReference>
<dbReference type="AlphaFoldDB" id="A0AA41VRT5"/>
<dbReference type="Pfam" id="PF12697">
    <property type="entry name" value="Abhydrolase_6"/>
    <property type="match status" value="1"/>
</dbReference>
<evidence type="ECO:0000259" key="1">
    <source>
        <dbReference type="Pfam" id="PF12697"/>
    </source>
</evidence>
<dbReference type="EMBL" id="JAJJMA010277883">
    <property type="protein sequence ID" value="MCL7046144.1"/>
    <property type="molecule type" value="Genomic_DNA"/>
</dbReference>
<dbReference type="InterPro" id="IPR029058">
    <property type="entry name" value="AB_hydrolase_fold"/>
</dbReference>
<gene>
    <name evidence="2" type="ORF">MKW94_027089</name>
</gene>
<sequence>MQVSDLQSFSDYVRPLIEFMEYSVPSCKSIKQEEKVILVGHSLGGLVISKAIEMFPEKISVAVFLTGLMPNMLQEIKFNDIFKEGSRGDSIYTYDEGEKESSTIFVFGPGYISSNIYDLCSPEDQALATMLVRPIRVYDTEDVSKQTTMSKQKCESVKRVYIIAELDKTLTKDFQCWMIEKDPVDEVKEITGSDHMVMMCKPRELFACLQEIAGET</sequence>
<protein>
    <recommendedName>
        <fullName evidence="1">AB hydrolase-1 domain-containing protein</fullName>
    </recommendedName>
</protein>
<dbReference type="Gene3D" id="3.40.50.1820">
    <property type="entry name" value="alpha/beta hydrolase"/>
    <property type="match status" value="1"/>
</dbReference>
<dbReference type="PANTHER" id="PTHR10992">
    <property type="entry name" value="METHYLESTERASE FAMILY MEMBER"/>
    <property type="match status" value="1"/>
</dbReference>
<dbReference type="Proteomes" id="UP001177140">
    <property type="component" value="Unassembled WGS sequence"/>
</dbReference>
<feature type="domain" description="AB hydrolase-1" evidence="1">
    <location>
        <begin position="9"/>
        <end position="199"/>
    </location>
</feature>
<keyword evidence="3" id="KW-1185">Reference proteome</keyword>
<accession>A0AA41VRT5</accession>